<evidence type="ECO:0000313" key="1">
    <source>
        <dbReference type="EMBL" id="CAG8782206.1"/>
    </source>
</evidence>
<evidence type="ECO:0000313" key="2">
    <source>
        <dbReference type="Proteomes" id="UP000789920"/>
    </source>
</evidence>
<gene>
    <name evidence="1" type="ORF">RPERSI_LOCUS17764</name>
</gene>
<dbReference type="EMBL" id="CAJVQC010045946">
    <property type="protein sequence ID" value="CAG8782206.1"/>
    <property type="molecule type" value="Genomic_DNA"/>
</dbReference>
<proteinExistence type="predicted"/>
<accession>A0ACA9R8R0</accession>
<protein>
    <submittedName>
        <fullName evidence="1">24096_t:CDS:1</fullName>
    </submittedName>
</protein>
<keyword evidence="2" id="KW-1185">Reference proteome</keyword>
<reference evidence="1" key="1">
    <citation type="submission" date="2021-06" db="EMBL/GenBank/DDBJ databases">
        <authorList>
            <person name="Kallberg Y."/>
            <person name="Tangrot J."/>
            <person name="Rosling A."/>
        </authorList>
    </citation>
    <scope>NUCLEOTIDE SEQUENCE</scope>
    <source>
        <strain evidence="1">MA461A</strain>
    </source>
</reference>
<organism evidence="1 2">
    <name type="scientific">Racocetra persica</name>
    <dbReference type="NCBI Taxonomy" id="160502"/>
    <lineage>
        <taxon>Eukaryota</taxon>
        <taxon>Fungi</taxon>
        <taxon>Fungi incertae sedis</taxon>
        <taxon>Mucoromycota</taxon>
        <taxon>Glomeromycotina</taxon>
        <taxon>Glomeromycetes</taxon>
        <taxon>Diversisporales</taxon>
        <taxon>Gigasporaceae</taxon>
        <taxon>Racocetra</taxon>
    </lineage>
</organism>
<comment type="caution">
    <text evidence="1">The sequence shown here is derived from an EMBL/GenBank/DDBJ whole genome shotgun (WGS) entry which is preliminary data.</text>
</comment>
<dbReference type="Proteomes" id="UP000789920">
    <property type="component" value="Unassembled WGS sequence"/>
</dbReference>
<sequence length="376" mass="43532">MTKYSKIYCEHCIRLKLINETWASGNKKLDIFLRKCQDESPVPHCIVEWIEFCELENVKFLAEGGLGKVYSQCGHVVRSMGWNETSNTFVRKRRNVALKVFNGDGLPDEEFFQEAYWNHIFTKQRNYRPCVVGVLGFTNNQEGKYMIVLDLCEGGDLQNYLQKHYKIMGWKDRVKVAWDISYDIHRIVENGSIHGDLHPGNILLLNECMIDDWYISDLGTCGPVDMTKDQKREIKRVLPYMAPELLCGDCKTQESDIYSFGIIMWTISAGCIPFNDRYGDPCLVNDIICGLRPSIIPGTPKEYTELMRKCWDKDPHNRISARDAVQTLKVLLRDIIENNFIDEYPCEINNSWDPLKSDFTVFRTSELLSISHLTSH</sequence>
<name>A0ACA9R8R0_9GLOM</name>